<dbReference type="GO" id="GO:0016780">
    <property type="term" value="F:phosphotransferase activity, for other substituted phosphate groups"/>
    <property type="evidence" value="ECO:0007669"/>
    <property type="project" value="TreeGrafter"/>
</dbReference>
<feature type="domain" description="Bacterial sugar transferase" evidence="3">
    <location>
        <begin position="25"/>
        <end position="89"/>
    </location>
</feature>
<dbReference type="Proteomes" id="UP000505210">
    <property type="component" value="Chromosome"/>
</dbReference>
<name>A0A6M8BD56_9CYAN</name>
<keyword evidence="2" id="KW-0812">Transmembrane</keyword>
<dbReference type="PANTHER" id="PTHR30576">
    <property type="entry name" value="COLANIC BIOSYNTHESIS UDP-GLUCOSE LIPID CARRIER TRANSFERASE"/>
    <property type="match status" value="1"/>
</dbReference>
<feature type="transmembrane region" description="Helical" evidence="2">
    <location>
        <begin position="30"/>
        <end position="51"/>
    </location>
</feature>
<dbReference type="RefSeq" id="WP_172353947.1">
    <property type="nucleotide sequence ID" value="NZ_CP053661.1"/>
</dbReference>
<evidence type="ECO:0000313" key="4">
    <source>
        <dbReference type="EMBL" id="QKD81551.1"/>
    </source>
</evidence>
<dbReference type="EMBL" id="CP053661">
    <property type="protein sequence ID" value="QKD81551.1"/>
    <property type="molecule type" value="Genomic_DNA"/>
</dbReference>
<dbReference type="PANTHER" id="PTHR30576:SF10">
    <property type="entry name" value="SLL5057 PROTEIN"/>
    <property type="match status" value="1"/>
</dbReference>
<dbReference type="Pfam" id="PF02397">
    <property type="entry name" value="Bac_transf"/>
    <property type="match status" value="1"/>
</dbReference>
<evidence type="ECO:0000313" key="5">
    <source>
        <dbReference type="Proteomes" id="UP000505210"/>
    </source>
</evidence>
<comment type="similarity">
    <text evidence="1">Belongs to the bacterial sugar transferase family.</text>
</comment>
<keyword evidence="5" id="KW-1185">Reference proteome</keyword>
<dbReference type="InterPro" id="IPR003362">
    <property type="entry name" value="Bact_transf"/>
</dbReference>
<evidence type="ECO:0000256" key="2">
    <source>
        <dbReference type="SAM" id="Phobius"/>
    </source>
</evidence>
<proteinExistence type="inferred from homology"/>
<organism evidence="4 5">
    <name type="scientific">Thermoleptolyngbya sichuanensis A183</name>
    <dbReference type="NCBI Taxonomy" id="2737172"/>
    <lineage>
        <taxon>Bacteria</taxon>
        <taxon>Bacillati</taxon>
        <taxon>Cyanobacteriota</taxon>
        <taxon>Cyanophyceae</taxon>
        <taxon>Oculatellales</taxon>
        <taxon>Oculatellaceae</taxon>
        <taxon>Thermoleptolyngbya</taxon>
        <taxon>Thermoleptolyngbya sichuanensis</taxon>
    </lineage>
</organism>
<reference evidence="4 5" key="1">
    <citation type="submission" date="2020-05" db="EMBL/GenBank/DDBJ databases">
        <title>Complete genome sequence of of a novel Thermoleptolyngbya strain isolated from hot springs of Ganzi, Sichuan China.</title>
        <authorList>
            <person name="Tang J."/>
            <person name="Daroch M."/>
            <person name="Li L."/>
            <person name="Waleron K."/>
            <person name="Waleron M."/>
            <person name="Waleron M."/>
        </authorList>
    </citation>
    <scope>NUCLEOTIDE SEQUENCE [LARGE SCALE GENOMIC DNA]</scope>
    <source>
        <strain evidence="4 5">PKUAC-SCTA183</strain>
    </source>
</reference>
<dbReference type="KEGG" id="theu:HPC62_04545"/>
<accession>A0A6M8BD56</accession>
<dbReference type="AlphaFoldDB" id="A0A6M8BD56"/>
<evidence type="ECO:0000256" key="1">
    <source>
        <dbReference type="ARBA" id="ARBA00006464"/>
    </source>
</evidence>
<evidence type="ECO:0000259" key="3">
    <source>
        <dbReference type="Pfam" id="PF02397"/>
    </source>
</evidence>
<gene>
    <name evidence="4" type="ORF">HPC62_04545</name>
</gene>
<keyword evidence="2" id="KW-1133">Transmembrane helix</keyword>
<sequence>MVQKLQLVGTAEFVPVHRSAHSVVKRSVDLVGGFVGLVVLAIVFLPVAIAIKMDSPGPIFFRQVRCGLAGQPFTLYKFRSMITGADALKHLVKNESVGHLVA</sequence>
<protein>
    <recommendedName>
        <fullName evidence="3">Bacterial sugar transferase domain-containing protein</fullName>
    </recommendedName>
</protein>
<keyword evidence="2" id="KW-0472">Membrane</keyword>